<protein>
    <submittedName>
        <fullName evidence="2">Uncharacterized protein</fullName>
    </submittedName>
</protein>
<gene>
    <name evidence="2" type="ORF">NEOLEDRAFT_1182632</name>
</gene>
<evidence type="ECO:0000313" key="3">
    <source>
        <dbReference type="Proteomes" id="UP000076761"/>
    </source>
</evidence>
<name>A0A165NZF3_9AGAM</name>
<dbReference type="STRING" id="1314782.A0A165NZF3"/>
<dbReference type="AlphaFoldDB" id="A0A165NZF3"/>
<organism evidence="2 3">
    <name type="scientific">Neolentinus lepideus HHB14362 ss-1</name>
    <dbReference type="NCBI Taxonomy" id="1314782"/>
    <lineage>
        <taxon>Eukaryota</taxon>
        <taxon>Fungi</taxon>
        <taxon>Dikarya</taxon>
        <taxon>Basidiomycota</taxon>
        <taxon>Agaricomycotina</taxon>
        <taxon>Agaricomycetes</taxon>
        <taxon>Gloeophyllales</taxon>
        <taxon>Gloeophyllaceae</taxon>
        <taxon>Neolentinus</taxon>
    </lineage>
</organism>
<reference evidence="2 3" key="1">
    <citation type="journal article" date="2016" name="Mol. Biol. Evol.">
        <title>Comparative Genomics of Early-Diverging Mushroom-Forming Fungi Provides Insights into the Origins of Lignocellulose Decay Capabilities.</title>
        <authorList>
            <person name="Nagy L.G."/>
            <person name="Riley R."/>
            <person name="Tritt A."/>
            <person name="Adam C."/>
            <person name="Daum C."/>
            <person name="Floudas D."/>
            <person name="Sun H."/>
            <person name="Yadav J.S."/>
            <person name="Pangilinan J."/>
            <person name="Larsson K.H."/>
            <person name="Matsuura K."/>
            <person name="Barry K."/>
            <person name="Labutti K."/>
            <person name="Kuo R."/>
            <person name="Ohm R.A."/>
            <person name="Bhattacharya S.S."/>
            <person name="Shirouzu T."/>
            <person name="Yoshinaga Y."/>
            <person name="Martin F.M."/>
            <person name="Grigoriev I.V."/>
            <person name="Hibbett D.S."/>
        </authorList>
    </citation>
    <scope>NUCLEOTIDE SEQUENCE [LARGE SCALE GENOMIC DNA]</scope>
    <source>
        <strain evidence="2 3">HHB14362 ss-1</strain>
    </source>
</reference>
<dbReference type="InParanoid" id="A0A165NZF3"/>
<evidence type="ECO:0000313" key="2">
    <source>
        <dbReference type="EMBL" id="KZT20320.1"/>
    </source>
</evidence>
<dbReference type="EMBL" id="KV425622">
    <property type="protein sequence ID" value="KZT20320.1"/>
    <property type="molecule type" value="Genomic_DNA"/>
</dbReference>
<proteinExistence type="predicted"/>
<dbReference type="Proteomes" id="UP000076761">
    <property type="component" value="Unassembled WGS sequence"/>
</dbReference>
<keyword evidence="3" id="KW-1185">Reference proteome</keyword>
<feature type="compositionally biased region" description="Basic and acidic residues" evidence="1">
    <location>
        <begin position="64"/>
        <end position="76"/>
    </location>
</feature>
<accession>A0A165NZF3</accession>
<feature type="region of interest" description="Disordered" evidence="1">
    <location>
        <begin position="50"/>
        <end position="85"/>
    </location>
</feature>
<sequence>MTETDLHIYQNGVEADICIQDDLLDEHHQMVGCQEGMEVEVEALVAVVAPDDGAGGVPPDGGPQEEKPQVETHQEWQRANTPAHDYEDEIIQKALRMIESVRRMASAFSLETRSFKPAISNKYDG</sequence>
<evidence type="ECO:0000256" key="1">
    <source>
        <dbReference type="SAM" id="MobiDB-lite"/>
    </source>
</evidence>